<dbReference type="PANTHER" id="PTHR12903">
    <property type="entry name" value="MITOCHONDRIAL RIBOSOMAL PROTEIN L24"/>
    <property type="match status" value="1"/>
</dbReference>
<dbReference type="EMBL" id="MEWZ01000014">
    <property type="protein sequence ID" value="OGC86782.1"/>
    <property type="molecule type" value="Genomic_DNA"/>
</dbReference>
<keyword evidence="5" id="KW-0694">RNA-binding</keyword>
<dbReference type="InterPro" id="IPR008991">
    <property type="entry name" value="Translation_prot_SH3-like_sf"/>
</dbReference>
<dbReference type="InterPro" id="IPR014722">
    <property type="entry name" value="Rib_uL2_dom2"/>
</dbReference>
<name>A0A1F4XYK6_9BACT</name>
<dbReference type="SMART" id="SM00739">
    <property type="entry name" value="KOW"/>
    <property type="match status" value="1"/>
</dbReference>
<dbReference type="GO" id="GO:0005840">
    <property type="term" value="C:ribosome"/>
    <property type="evidence" value="ECO:0007669"/>
    <property type="project" value="UniProtKB-KW"/>
</dbReference>
<dbReference type="Proteomes" id="UP000178585">
    <property type="component" value="Unassembled WGS sequence"/>
</dbReference>
<dbReference type="HAMAP" id="MF_01326_B">
    <property type="entry name" value="Ribosomal_uL24_B"/>
    <property type="match status" value="1"/>
</dbReference>
<evidence type="ECO:0000256" key="5">
    <source>
        <dbReference type="HAMAP-Rule" id="MF_01326"/>
    </source>
</evidence>
<comment type="subunit">
    <text evidence="5">Part of the 50S ribosomal subunit.</text>
</comment>
<dbReference type="InterPro" id="IPR041988">
    <property type="entry name" value="Ribosomal_uL24_KOW"/>
</dbReference>
<keyword evidence="5" id="KW-0699">rRNA-binding</keyword>
<evidence type="ECO:0000256" key="2">
    <source>
        <dbReference type="ARBA" id="ARBA00022980"/>
    </source>
</evidence>
<organism evidence="8 9">
    <name type="scientific">Candidatus Adlerbacteria bacterium RIFCSPLOWO2_01_FULL_54_21b</name>
    <dbReference type="NCBI Taxonomy" id="1797245"/>
    <lineage>
        <taxon>Bacteria</taxon>
        <taxon>Candidatus Adleribacteriota</taxon>
    </lineage>
</organism>
<dbReference type="NCBIfam" id="TIGR01079">
    <property type="entry name" value="rplX_bact"/>
    <property type="match status" value="1"/>
</dbReference>
<protein>
    <recommendedName>
        <fullName evidence="4 5">Large ribosomal subunit protein uL24</fullName>
    </recommendedName>
</protein>
<evidence type="ECO:0000256" key="1">
    <source>
        <dbReference type="ARBA" id="ARBA00010618"/>
    </source>
</evidence>
<feature type="domain" description="KOW" evidence="7">
    <location>
        <begin position="5"/>
        <end position="32"/>
    </location>
</feature>
<dbReference type="GO" id="GO:0006412">
    <property type="term" value="P:translation"/>
    <property type="evidence" value="ECO:0007669"/>
    <property type="project" value="UniProtKB-UniRule"/>
</dbReference>
<dbReference type="Pfam" id="PF17136">
    <property type="entry name" value="ribosomal_L24"/>
    <property type="match status" value="1"/>
</dbReference>
<gene>
    <name evidence="5" type="primary">rplX</name>
    <name evidence="8" type="ORF">A2949_00930</name>
</gene>
<comment type="similarity">
    <text evidence="1 5 6">Belongs to the universal ribosomal protein uL24 family.</text>
</comment>
<dbReference type="InterPro" id="IPR057264">
    <property type="entry name" value="Ribosomal_uL24_C"/>
</dbReference>
<evidence type="ECO:0000256" key="4">
    <source>
        <dbReference type="ARBA" id="ARBA00035206"/>
    </source>
</evidence>
<dbReference type="Pfam" id="PF00467">
    <property type="entry name" value="KOW"/>
    <property type="match status" value="1"/>
</dbReference>
<evidence type="ECO:0000313" key="9">
    <source>
        <dbReference type="Proteomes" id="UP000178585"/>
    </source>
</evidence>
<evidence type="ECO:0000256" key="3">
    <source>
        <dbReference type="ARBA" id="ARBA00023274"/>
    </source>
</evidence>
<evidence type="ECO:0000259" key="7">
    <source>
        <dbReference type="SMART" id="SM00739"/>
    </source>
</evidence>
<keyword evidence="3 5" id="KW-0687">Ribonucleoprotein</keyword>
<sequence length="74" mass="8138">MNTLHIKKGDTVTVISGVDKGKSGKVVRAFPKKEMVLVEGVGKRIKHQKPRRAGQAGQIVEKFHPLHVSKVAKK</sequence>
<proteinExistence type="inferred from homology"/>
<comment type="function">
    <text evidence="5">One of the proteins that surrounds the polypeptide exit tunnel on the outside of the subunit.</text>
</comment>
<dbReference type="SUPFAM" id="SSF50104">
    <property type="entry name" value="Translation proteins SH3-like domain"/>
    <property type="match status" value="1"/>
</dbReference>
<comment type="caution">
    <text evidence="8">The sequence shown here is derived from an EMBL/GenBank/DDBJ whole genome shotgun (WGS) entry which is preliminary data.</text>
</comment>
<comment type="function">
    <text evidence="5">One of two assembly initiator proteins, it binds directly to the 5'-end of the 23S rRNA, where it nucleates assembly of the 50S subunit.</text>
</comment>
<dbReference type="AlphaFoldDB" id="A0A1F4XYK6"/>
<dbReference type="CDD" id="cd06089">
    <property type="entry name" value="KOW_RPL26"/>
    <property type="match status" value="1"/>
</dbReference>
<dbReference type="GO" id="GO:0003735">
    <property type="term" value="F:structural constituent of ribosome"/>
    <property type="evidence" value="ECO:0007669"/>
    <property type="project" value="InterPro"/>
</dbReference>
<dbReference type="STRING" id="1797245.A2949_00930"/>
<evidence type="ECO:0000256" key="6">
    <source>
        <dbReference type="RuleBase" id="RU003477"/>
    </source>
</evidence>
<dbReference type="GO" id="GO:0019843">
    <property type="term" value="F:rRNA binding"/>
    <property type="evidence" value="ECO:0007669"/>
    <property type="project" value="UniProtKB-UniRule"/>
</dbReference>
<evidence type="ECO:0000313" key="8">
    <source>
        <dbReference type="EMBL" id="OGC86782.1"/>
    </source>
</evidence>
<dbReference type="InterPro" id="IPR005824">
    <property type="entry name" value="KOW"/>
</dbReference>
<dbReference type="InterPro" id="IPR005825">
    <property type="entry name" value="Ribosomal_uL24_CS"/>
</dbReference>
<accession>A0A1F4XYK6</accession>
<keyword evidence="2 5" id="KW-0689">Ribosomal protein</keyword>
<reference evidence="8 9" key="1">
    <citation type="journal article" date="2016" name="Nat. Commun.">
        <title>Thousands of microbial genomes shed light on interconnected biogeochemical processes in an aquifer system.</title>
        <authorList>
            <person name="Anantharaman K."/>
            <person name="Brown C.T."/>
            <person name="Hug L.A."/>
            <person name="Sharon I."/>
            <person name="Castelle C.J."/>
            <person name="Probst A.J."/>
            <person name="Thomas B.C."/>
            <person name="Singh A."/>
            <person name="Wilkins M.J."/>
            <person name="Karaoz U."/>
            <person name="Brodie E.L."/>
            <person name="Williams K.H."/>
            <person name="Hubbard S.S."/>
            <person name="Banfield J.F."/>
        </authorList>
    </citation>
    <scope>NUCLEOTIDE SEQUENCE [LARGE SCALE GENOMIC DNA]</scope>
</reference>
<dbReference type="InterPro" id="IPR003256">
    <property type="entry name" value="Ribosomal_uL24"/>
</dbReference>
<dbReference type="Gene3D" id="2.30.30.30">
    <property type="match status" value="1"/>
</dbReference>
<dbReference type="GO" id="GO:1990904">
    <property type="term" value="C:ribonucleoprotein complex"/>
    <property type="evidence" value="ECO:0007669"/>
    <property type="project" value="UniProtKB-KW"/>
</dbReference>
<dbReference type="PROSITE" id="PS01108">
    <property type="entry name" value="RIBOSOMAL_L24"/>
    <property type="match status" value="1"/>
</dbReference>